<dbReference type="PROSITE" id="PS50893">
    <property type="entry name" value="ABC_TRANSPORTER_2"/>
    <property type="match status" value="1"/>
</dbReference>
<dbReference type="PROSITE" id="PS51257">
    <property type="entry name" value="PROKAR_LIPOPROTEIN"/>
    <property type="match status" value="1"/>
</dbReference>
<feature type="transmembrane region" description="Helical" evidence="9">
    <location>
        <begin position="159"/>
        <end position="177"/>
    </location>
</feature>
<dbReference type="InterPro" id="IPR036640">
    <property type="entry name" value="ABC1_TM_sf"/>
</dbReference>
<dbReference type="GO" id="GO:0034040">
    <property type="term" value="F:ATPase-coupled lipid transmembrane transporter activity"/>
    <property type="evidence" value="ECO:0007669"/>
    <property type="project" value="TreeGrafter"/>
</dbReference>
<dbReference type="PROSITE" id="PS50929">
    <property type="entry name" value="ABC_TM1F"/>
    <property type="match status" value="1"/>
</dbReference>
<evidence type="ECO:0000256" key="1">
    <source>
        <dbReference type="ARBA" id="ARBA00004651"/>
    </source>
</evidence>
<dbReference type="InterPro" id="IPR017871">
    <property type="entry name" value="ABC_transporter-like_CS"/>
</dbReference>
<organism evidence="12 13">
    <name type="scientific">Candidatus Kurthia intestinigallinarum</name>
    <dbReference type="NCBI Taxonomy" id="1562256"/>
    <lineage>
        <taxon>Bacteria</taxon>
        <taxon>Bacillati</taxon>
        <taxon>Bacillota</taxon>
        <taxon>Bacilli</taxon>
        <taxon>Bacillales</taxon>
        <taxon>Caryophanaceae</taxon>
        <taxon>Kurthia</taxon>
    </lineage>
</organism>
<sequence length="569" mass="63617">MNNWIKPYVKAHKGLLILTILFGVGALIAACALLFTSGYLISKSSLRPENILLVYVPIVLVRAFGISRPVLNYLQQLASHSFVLAVLSKMRVRLFQRLETQALVLKERYAIGDLLGLLADDLEHLQNFYLKTIFPALFALILYGIAIIALGVFSIPYALLLALLFGILVFVLPYVALKRNRQHMLDMKIVRAELYNDLTDAVMGATDWKLSGRADQMIAGKQQIAARYDRLEAKIEASSRRRSIVFQVVAAASVILLVMFGSDMAQTAVFHPMWIAAFVLVALPLLEAFMPISDAISHFPSYDTSFARLMEVEGRSEDAQPCTTLPTGPYTVDISNVAFQYDNRTVLRDVSMTWHPRQKVAILGKTGTGKSTLGKLLLGAYKPTAGTVTINGVHMHTLRHDTSQLIAVLEQKPYLFDTTIMNNIRLGNVSASDAEVIEAAKKVQLHEMIETLPHGYDTRVEELGTRFSGGERQRIALARILLQQTPIVLLDEPTVGLDPVTEQELIHTIFEVLSNKTVVWITHHLAAMAHMDTIYMLENGRVRVKGSHEQLLADDARYRKLYDLDYPFD</sequence>
<feature type="domain" description="ABC transmembrane type-1" evidence="11">
    <location>
        <begin position="17"/>
        <end position="301"/>
    </location>
</feature>
<keyword evidence="3" id="KW-1003">Cell membrane</keyword>
<dbReference type="InterPro" id="IPR014223">
    <property type="entry name" value="ABC_CydC/D"/>
</dbReference>
<keyword evidence="6" id="KW-0067">ATP-binding</keyword>
<dbReference type="PROSITE" id="PS00211">
    <property type="entry name" value="ABC_TRANSPORTER_1"/>
    <property type="match status" value="1"/>
</dbReference>
<dbReference type="GO" id="GO:0005886">
    <property type="term" value="C:plasma membrane"/>
    <property type="evidence" value="ECO:0007669"/>
    <property type="project" value="UniProtKB-SubCell"/>
</dbReference>
<dbReference type="SMART" id="SM00382">
    <property type="entry name" value="AAA"/>
    <property type="match status" value="1"/>
</dbReference>
<dbReference type="AlphaFoldDB" id="A0A433RVH8"/>
<evidence type="ECO:0000256" key="5">
    <source>
        <dbReference type="ARBA" id="ARBA00022741"/>
    </source>
</evidence>
<evidence type="ECO:0000256" key="2">
    <source>
        <dbReference type="ARBA" id="ARBA00022448"/>
    </source>
</evidence>
<evidence type="ECO:0008006" key="14">
    <source>
        <dbReference type="Google" id="ProtNLM"/>
    </source>
</evidence>
<evidence type="ECO:0000259" key="10">
    <source>
        <dbReference type="PROSITE" id="PS50893"/>
    </source>
</evidence>
<dbReference type="PANTHER" id="PTHR24221:SF653">
    <property type="entry name" value="TRANSPORT ATP-BINDING PROTEIN CYDC"/>
    <property type="match status" value="1"/>
</dbReference>
<keyword evidence="5" id="KW-0547">Nucleotide-binding</keyword>
<dbReference type="InterPro" id="IPR027417">
    <property type="entry name" value="P-loop_NTPase"/>
</dbReference>
<dbReference type="RefSeq" id="WP_158620979.1">
    <property type="nucleotide sequence ID" value="NZ_JTFC01000026.1"/>
</dbReference>
<dbReference type="InterPro" id="IPR003593">
    <property type="entry name" value="AAA+_ATPase"/>
</dbReference>
<evidence type="ECO:0000256" key="3">
    <source>
        <dbReference type="ARBA" id="ARBA00022475"/>
    </source>
</evidence>
<dbReference type="GO" id="GO:0140359">
    <property type="term" value="F:ABC-type transporter activity"/>
    <property type="evidence" value="ECO:0007669"/>
    <property type="project" value="InterPro"/>
</dbReference>
<dbReference type="InterPro" id="IPR039421">
    <property type="entry name" value="Type_1_exporter"/>
</dbReference>
<dbReference type="GO" id="GO:0045454">
    <property type="term" value="P:cell redox homeostasis"/>
    <property type="evidence" value="ECO:0007669"/>
    <property type="project" value="InterPro"/>
</dbReference>
<proteinExistence type="predicted"/>
<evidence type="ECO:0000256" key="8">
    <source>
        <dbReference type="ARBA" id="ARBA00023136"/>
    </source>
</evidence>
<evidence type="ECO:0000313" key="13">
    <source>
        <dbReference type="Proteomes" id="UP000288623"/>
    </source>
</evidence>
<evidence type="ECO:0000256" key="4">
    <source>
        <dbReference type="ARBA" id="ARBA00022692"/>
    </source>
</evidence>
<feature type="transmembrane region" description="Helical" evidence="9">
    <location>
        <begin position="268"/>
        <end position="286"/>
    </location>
</feature>
<accession>A0A433RVH8</accession>
<dbReference type="SUPFAM" id="SSF52540">
    <property type="entry name" value="P-loop containing nucleoside triphosphate hydrolases"/>
    <property type="match status" value="1"/>
</dbReference>
<feature type="transmembrane region" description="Helical" evidence="9">
    <location>
        <begin position="15"/>
        <end position="40"/>
    </location>
</feature>
<dbReference type="GO" id="GO:0005524">
    <property type="term" value="F:ATP binding"/>
    <property type="evidence" value="ECO:0007669"/>
    <property type="project" value="UniProtKB-KW"/>
</dbReference>
<evidence type="ECO:0000256" key="6">
    <source>
        <dbReference type="ARBA" id="ARBA00022840"/>
    </source>
</evidence>
<keyword evidence="4 9" id="KW-0812">Transmembrane</keyword>
<reference evidence="12 13" key="1">
    <citation type="submission" date="2014-11" db="EMBL/GenBank/DDBJ databases">
        <title>Genome sequence and analysis of novel Kurthia sp.</title>
        <authorList>
            <person name="Lawson J.N."/>
            <person name="Gonzalez J.E."/>
            <person name="Rinauldi L."/>
            <person name="Xuan Z."/>
            <person name="Firman A."/>
            <person name="Shaddox L."/>
            <person name="Trudeau A."/>
            <person name="Shah S."/>
            <person name="Reiman D."/>
        </authorList>
    </citation>
    <scope>NUCLEOTIDE SEQUENCE [LARGE SCALE GENOMIC DNA]</scope>
    <source>
        <strain evidence="12 13">3B1D</strain>
    </source>
</reference>
<dbReference type="Pfam" id="PF00664">
    <property type="entry name" value="ABC_membrane"/>
    <property type="match status" value="1"/>
</dbReference>
<feature type="domain" description="ABC transporter" evidence="10">
    <location>
        <begin position="332"/>
        <end position="564"/>
    </location>
</feature>
<dbReference type="OrthoDB" id="9802264at2"/>
<dbReference type="InterPro" id="IPR011527">
    <property type="entry name" value="ABC1_TM_dom"/>
</dbReference>
<feature type="transmembrane region" description="Helical" evidence="9">
    <location>
        <begin position="133"/>
        <end position="153"/>
    </location>
</feature>
<keyword evidence="2" id="KW-0813">Transport</keyword>
<evidence type="ECO:0000313" key="12">
    <source>
        <dbReference type="EMBL" id="RUS57280.1"/>
    </source>
</evidence>
<dbReference type="Proteomes" id="UP000288623">
    <property type="component" value="Unassembled WGS sequence"/>
</dbReference>
<dbReference type="GO" id="GO:0016887">
    <property type="term" value="F:ATP hydrolysis activity"/>
    <property type="evidence" value="ECO:0007669"/>
    <property type="project" value="InterPro"/>
</dbReference>
<protein>
    <recommendedName>
        <fullName evidence="14">ATP-binding protein</fullName>
    </recommendedName>
</protein>
<dbReference type="InterPro" id="IPR003439">
    <property type="entry name" value="ABC_transporter-like_ATP-bd"/>
</dbReference>
<dbReference type="NCBIfam" id="TIGR02868">
    <property type="entry name" value="CydC"/>
    <property type="match status" value="1"/>
</dbReference>
<dbReference type="EMBL" id="JTFC01000026">
    <property type="protein sequence ID" value="RUS57280.1"/>
    <property type="molecule type" value="Genomic_DNA"/>
</dbReference>
<dbReference type="Pfam" id="PF00005">
    <property type="entry name" value="ABC_tran"/>
    <property type="match status" value="1"/>
</dbReference>
<feature type="transmembrane region" description="Helical" evidence="9">
    <location>
        <begin position="244"/>
        <end position="262"/>
    </location>
</feature>
<name>A0A433RVH8_9BACL</name>
<gene>
    <name evidence="12" type="ORF">QI30_06785</name>
</gene>
<dbReference type="FunFam" id="3.40.50.300:FF:000221">
    <property type="entry name" value="Multidrug ABC transporter ATP-binding protein"/>
    <property type="match status" value="1"/>
</dbReference>
<keyword evidence="13" id="KW-1185">Reference proteome</keyword>
<dbReference type="SUPFAM" id="SSF90123">
    <property type="entry name" value="ABC transporter transmembrane region"/>
    <property type="match status" value="1"/>
</dbReference>
<keyword evidence="8 9" id="KW-0472">Membrane</keyword>
<evidence type="ECO:0000259" key="11">
    <source>
        <dbReference type="PROSITE" id="PS50929"/>
    </source>
</evidence>
<dbReference type="Gene3D" id="1.20.1560.10">
    <property type="entry name" value="ABC transporter type 1, transmembrane domain"/>
    <property type="match status" value="1"/>
</dbReference>
<comment type="subcellular location">
    <subcellularLocation>
        <location evidence="1">Cell membrane</location>
        <topology evidence="1">Multi-pass membrane protein</topology>
    </subcellularLocation>
</comment>
<dbReference type="GO" id="GO:0034775">
    <property type="term" value="P:glutathione transmembrane transport"/>
    <property type="evidence" value="ECO:0007669"/>
    <property type="project" value="InterPro"/>
</dbReference>
<comment type="caution">
    <text evidence="12">The sequence shown here is derived from an EMBL/GenBank/DDBJ whole genome shotgun (WGS) entry which is preliminary data.</text>
</comment>
<dbReference type="Gene3D" id="3.40.50.300">
    <property type="entry name" value="P-loop containing nucleotide triphosphate hydrolases"/>
    <property type="match status" value="1"/>
</dbReference>
<evidence type="ECO:0000256" key="9">
    <source>
        <dbReference type="SAM" id="Phobius"/>
    </source>
</evidence>
<keyword evidence="7 9" id="KW-1133">Transmembrane helix</keyword>
<evidence type="ECO:0000256" key="7">
    <source>
        <dbReference type="ARBA" id="ARBA00022989"/>
    </source>
</evidence>
<dbReference type="PANTHER" id="PTHR24221">
    <property type="entry name" value="ATP-BINDING CASSETTE SUB-FAMILY B"/>
    <property type="match status" value="1"/>
</dbReference>